<dbReference type="HOGENOM" id="CLU_337435_0_0_1"/>
<feature type="transmembrane region" description="Helical" evidence="1">
    <location>
        <begin position="558"/>
        <end position="579"/>
    </location>
</feature>
<keyword evidence="3" id="KW-1185">Reference proteome</keyword>
<dbReference type="PhylomeDB" id="A7TJA8"/>
<gene>
    <name evidence="2" type="ORF">Kpol_1004p52</name>
</gene>
<dbReference type="RefSeq" id="XP_001645535.1">
    <property type="nucleotide sequence ID" value="XM_001645485.1"/>
</dbReference>
<accession>A7TJA8</accession>
<dbReference type="eggNOG" id="ENOG502QUV9">
    <property type="taxonomic scope" value="Eukaryota"/>
</dbReference>
<evidence type="ECO:0000313" key="2">
    <source>
        <dbReference type="EMBL" id="EDO17677.1"/>
    </source>
</evidence>
<dbReference type="OMA" id="GHISEYC"/>
<keyword evidence="1" id="KW-0812">Transmembrane</keyword>
<dbReference type="OrthoDB" id="4066580at2759"/>
<protein>
    <submittedName>
        <fullName evidence="2">Uncharacterized protein</fullName>
    </submittedName>
</protein>
<dbReference type="Proteomes" id="UP000000267">
    <property type="component" value="Unassembled WGS sequence"/>
</dbReference>
<keyword evidence="1" id="KW-0472">Membrane</keyword>
<sequence>MECLAIPSLRFLVTSPDKRLINSNLFIHVHQETLNLRLLQYIHHTIYEKIQAESAIIKVTDSSSEEEPTELFGLGHISEYCLTYNSKIIELSDIVKNIESDSSSWLIQLEFKLCDKNFRYRQKLDYPIFGGFNTVNIHIQINTWSKEKKIDIIEYNIPLRLTIRKLKDKILEHLIRYETSEELNFCGIKRKHNVNDFESLRIKGKKTTIFLNDSQDSEIYNDATISELLNINFPSAKNSYYTLSFKLNHGKHNHHPNERYCIEFITEAKLTTNKMIITPETTVDDVKEYICSIYANSLRLYHRDIKLSFDGHHIHTMNAAGNLSKIAEYITELEGAKIHLQINQEYIEPGPGFWSELFSSPNRFNFMYTGSYWESERSAQTSRDTHNSEVNGINLAGPMKKPIKFTTESGLVIKRTGLLYEGIINEDRKEQMIPENYFNDYKQILTVDDDSNLQLSRSDYRTENGFINLTSDVIDNLLNERSRNFEQEEIKTDSARNIRVRRRRRSNQYLEYIVEFWSIIKVKAVHIYPLLSLCSSTVILVCFNIFFPLFIIYEYGTYFSYSLSLPVAVFLLVKISICFKELKEMWCSYLYKRRILSEESLSNMINFVDKGSLSIEFYKKCRDNINAIDVLLIPNLRYKRRRAYEVCGFKEVTSRDEMKHLKNLFLKTAEEEIPKSTLDGLYEAWLRSFRKSLETSIPKDLNDFIILLKEEMQKS</sequence>
<reference evidence="2 3" key="1">
    <citation type="journal article" date="2007" name="Proc. Natl. Acad. Sci. U.S.A.">
        <title>Independent sorting-out of thousands of duplicated gene pairs in two yeast species descended from a whole-genome duplication.</title>
        <authorList>
            <person name="Scannell D.R."/>
            <person name="Frank A.C."/>
            <person name="Conant G.C."/>
            <person name="Byrne K.P."/>
            <person name="Woolfit M."/>
            <person name="Wolfe K.H."/>
        </authorList>
    </citation>
    <scope>NUCLEOTIDE SEQUENCE [LARGE SCALE GENOMIC DNA]</scope>
    <source>
        <strain evidence="3">ATCC 22028 / DSM 70294 / BCRC 21397 / CBS 2163 / NBRC 10782 / NRRL Y-8283 / UCD 57-17</strain>
    </source>
</reference>
<feature type="transmembrane region" description="Helical" evidence="1">
    <location>
        <begin position="527"/>
        <end position="552"/>
    </location>
</feature>
<name>A7TJA8_VANPO</name>
<organism evidence="3">
    <name type="scientific">Vanderwaltozyma polyspora (strain ATCC 22028 / DSM 70294 / BCRC 21397 / CBS 2163 / NBRC 10782 / NRRL Y-8283 / UCD 57-17)</name>
    <name type="common">Kluyveromyces polysporus</name>
    <dbReference type="NCBI Taxonomy" id="436907"/>
    <lineage>
        <taxon>Eukaryota</taxon>
        <taxon>Fungi</taxon>
        <taxon>Dikarya</taxon>
        <taxon>Ascomycota</taxon>
        <taxon>Saccharomycotina</taxon>
        <taxon>Saccharomycetes</taxon>
        <taxon>Saccharomycetales</taxon>
        <taxon>Saccharomycetaceae</taxon>
        <taxon>Vanderwaltozyma</taxon>
    </lineage>
</organism>
<dbReference type="KEGG" id="vpo:Kpol_1004p52"/>
<keyword evidence="1" id="KW-1133">Transmembrane helix</keyword>
<dbReference type="InParanoid" id="A7TJA8"/>
<dbReference type="EMBL" id="DS480400">
    <property type="protein sequence ID" value="EDO17677.1"/>
    <property type="molecule type" value="Genomic_DNA"/>
</dbReference>
<proteinExistence type="predicted"/>
<evidence type="ECO:0000256" key="1">
    <source>
        <dbReference type="SAM" id="Phobius"/>
    </source>
</evidence>
<dbReference type="GeneID" id="5545917"/>
<evidence type="ECO:0000313" key="3">
    <source>
        <dbReference type="Proteomes" id="UP000000267"/>
    </source>
</evidence>
<dbReference type="AlphaFoldDB" id="A7TJA8"/>
<dbReference type="STRING" id="436907.A7TJA8"/>